<dbReference type="PANTHER" id="PTHR44259:SF15">
    <property type="entry name" value="F-BOX PROTEIN KIB2-RELATED"/>
    <property type="match status" value="1"/>
</dbReference>
<keyword evidence="3" id="KW-1185">Reference proteome</keyword>
<dbReference type="Proteomes" id="UP000796880">
    <property type="component" value="Unassembled WGS sequence"/>
</dbReference>
<dbReference type="AlphaFoldDB" id="A0A8K0HQB3"/>
<dbReference type="InterPro" id="IPR005174">
    <property type="entry name" value="KIB1-4_b-propeller"/>
</dbReference>
<accession>A0A8K0HQB3</accession>
<dbReference type="EMBL" id="VOIH02000001">
    <property type="protein sequence ID" value="KAF3456685.1"/>
    <property type="molecule type" value="Genomic_DNA"/>
</dbReference>
<dbReference type="Pfam" id="PF03478">
    <property type="entry name" value="Beta-prop_KIB1-4"/>
    <property type="match status" value="1"/>
</dbReference>
<sequence length="309" mass="35400">MIHDDEPTDTYVFFNVTETKFYNVKVRLEFAHHWNTGSSDGLLWLFHETGDVVLFNPFLGDEFQLPSMSSLVTYENTCSVDVLGKIVLSSNPRQSKNFLVAIMYTKDHGPSDTLAFCQYGDKGWTPTQLLSPCYSDIICHNDQIHALSIKRGTIDIWDFLSPFPKKVVEFGDYPEISEILLGQWLPLENQQDDVGITWSANLVKSMGENLIVRQYFLLEEGDSMLTIGFIVYRFDYGKRSWEPIQALPDRAILLGTHSSSISVSTLDCSEFEANSIYYAEGDFFVVYNLEERKINKKQHGKWKIDGFYA</sequence>
<proteinExistence type="predicted"/>
<organism evidence="2 3">
    <name type="scientific">Rhamnella rubrinervis</name>
    <dbReference type="NCBI Taxonomy" id="2594499"/>
    <lineage>
        <taxon>Eukaryota</taxon>
        <taxon>Viridiplantae</taxon>
        <taxon>Streptophyta</taxon>
        <taxon>Embryophyta</taxon>
        <taxon>Tracheophyta</taxon>
        <taxon>Spermatophyta</taxon>
        <taxon>Magnoliopsida</taxon>
        <taxon>eudicotyledons</taxon>
        <taxon>Gunneridae</taxon>
        <taxon>Pentapetalae</taxon>
        <taxon>rosids</taxon>
        <taxon>fabids</taxon>
        <taxon>Rosales</taxon>
        <taxon>Rhamnaceae</taxon>
        <taxon>rhamnoid group</taxon>
        <taxon>Rhamneae</taxon>
        <taxon>Rhamnella</taxon>
    </lineage>
</organism>
<comment type="caution">
    <text evidence="2">The sequence shown here is derived from an EMBL/GenBank/DDBJ whole genome shotgun (WGS) entry which is preliminary data.</text>
</comment>
<dbReference type="InterPro" id="IPR050942">
    <property type="entry name" value="F-box_BR-signaling"/>
</dbReference>
<reference evidence="2" key="1">
    <citation type="submission" date="2020-03" db="EMBL/GenBank/DDBJ databases">
        <title>A high-quality chromosome-level genome assembly of a woody plant with both climbing and erect habits, Rhamnella rubrinervis.</title>
        <authorList>
            <person name="Lu Z."/>
            <person name="Yang Y."/>
            <person name="Zhu X."/>
            <person name="Sun Y."/>
        </authorList>
    </citation>
    <scope>NUCLEOTIDE SEQUENCE</scope>
    <source>
        <strain evidence="2">BYM</strain>
        <tissue evidence="2">Leaf</tissue>
    </source>
</reference>
<evidence type="ECO:0000313" key="3">
    <source>
        <dbReference type="Proteomes" id="UP000796880"/>
    </source>
</evidence>
<evidence type="ECO:0000313" key="2">
    <source>
        <dbReference type="EMBL" id="KAF3456685.1"/>
    </source>
</evidence>
<protein>
    <recommendedName>
        <fullName evidence="1">KIB1-4 beta-propeller domain-containing protein</fullName>
    </recommendedName>
</protein>
<gene>
    <name evidence="2" type="ORF">FNV43_RR01339</name>
</gene>
<name>A0A8K0HQB3_9ROSA</name>
<dbReference type="PANTHER" id="PTHR44259">
    <property type="entry name" value="OS07G0183000 PROTEIN-RELATED"/>
    <property type="match status" value="1"/>
</dbReference>
<evidence type="ECO:0000259" key="1">
    <source>
        <dbReference type="Pfam" id="PF03478"/>
    </source>
</evidence>
<feature type="domain" description="KIB1-4 beta-propeller" evidence="1">
    <location>
        <begin position="13"/>
        <end position="287"/>
    </location>
</feature>
<dbReference type="OrthoDB" id="1068419at2759"/>